<dbReference type="InterPro" id="IPR039669">
    <property type="entry name" value="TANK"/>
</dbReference>
<accession>A0AAV6GKS9</accession>
<dbReference type="EMBL" id="JADWDJ010000010">
    <property type="protein sequence ID" value="KAG5274426.1"/>
    <property type="molecule type" value="Genomic_DNA"/>
</dbReference>
<protein>
    <submittedName>
        <fullName evidence="1">Uncharacterized protein</fullName>
    </submittedName>
</protein>
<keyword evidence="2" id="KW-1185">Reference proteome</keyword>
<dbReference type="PANTHER" id="PTHR15249:SF0">
    <property type="entry name" value="TRAF FAMILY MEMBER-ASSOCIATED NF-KAPPA-B ACTIVATOR"/>
    <property type="match status" value="1"/>
</dbReference>
<organism evidence="1 2">
    <name type="scientific">Alosa alosa</name>
    <name type="common">allis shad</name>
    <dbReference type="NCBI Taxonomy" id="278164"/>
    <lineage>
        <taxon>Eukaryota</taxon>
        <taxon>Metazoa</taxon>
        <taxon>Chordata</taxon>
        <taxon>Craniata</taxon>
        <taxon>Vertebrata</taxon>
        <taxon>Euteleostomi</taxon>
        <taxon>Actinopterygii</taxon>
        <taxon>Neopterygii</taxon>
        <taxon>Teleostei</taxon>
        <taxon>Clupei</taxon>
        <taxon>Clupeiformes</taxon>
        <taxon>Clupeoidei</taxon>
        <taxon>Clupeidae</taxon>
        <taxon>Alosa</taxon>
    </lineage>
</organism>
<name>A0AAV6GKS9_9TELE</name>
<reference evidence="1" key="1">
    <citation type="submission" date="2020-10" db="EMBL/GenBank/DDBJ databases">
        <title>Chromosome-scale genome assembly of the Allis shad, Alosa alosa.</title>
        <authorList>
            <person name="Margot Z."/>
            <person name="Christophe K."/>
            <person name="Cabau C."/>
            <person name="Louis A."/>
            <person name="Berthelot C."/>
            <person name="Parey E."/>
            <person name="Roest Crollius H."/>
            <person name="Montfort J."/>
            <person name="Robinson-Rechavi M."/>
            <person name="Bucao C."/>
            <person name="Bouchez O."/>
            <person name="Gislard M."/>
            <person name="Lluch J."/>
            <person name="Milhes M."/>
            <person name="Lampietro C."/>
            <person name="Lopez Roques C."/>
            <person name="Donnadieu C."/>
            <person name="Braasch I."/>
            <person name="Desvignes T."/>
            <person name="Postlethwait J."/>
            <person name="Bobe J."/>
            <person name="Guiguen Y."/>
        </authorList>
    </citation>
    <scope>NUCLEOTIDE SEQUENCE</scope>
    <source>
        <strain evidence="1">M-15738</strain>
        <tissue evidence="1">Blood</tissue>
    </source>
</reference>
<dbReference type="AlphaFoldDB" id="A0AAV6GKS9"/>
<evidence type="ECO:0000313" key="2">
    <source>
        <dbReference type="Proteomes" id="UP000823561"/>
    </source>
</evidence>
<comment type="caution">
    <text evidence="1">The sequence shown here is derived from an EMBL/GenBank/DDBJ whole genome shotgun (WGS) entry which is preliminary data.</text>
</comment>
<dbReference type="Proteomes" id="UP000823561">
    <property type="component" value="Chromosome 10"/>
</dbReference>
<evidence type="ECO:0000313" key="1">
    <source>
        <dbReference type="EMBL" id="KAG5274426.1"/>
    </source>
</evidence>
<dbReference type="GO" id="GO:0043124">
    <property type="term" value="P:negative regulation of canonical NF-kappaB signal transduction"/>
    <property type="evidence" value="ECO:0007669"/>
    <property type="project" value="InterPro"/>
</dbReference>
<proteinExistence type="predicted"/>
<sequence length="216" mass="23507">MEDAYTALYQEFLRLRSICFKQATMLQHLTEVLNNQQGGIGDSENLVSMPAQCSQGDLINFCSDAHELLLRRPLDQSAETNTTRGGGGVTAVLLTSGMDQLHLARPQHQASLGAGAVTGLEGPSTSPGVIPSRAPPSIIGDLKRAEQQWAENNPARARRPWSSSSFLNSEWMSLTGGRVMSRVTVESQVCEFCQAVFPGHTTTRGEFLRHLTSHIT</sequence>
<gene>
    <name evidence="1" type="ORF">AALO_G00136000</name>
</gene>
<dbReference type="PANTHER" id="PTHR15249">
    <property type="entry name" value="TRAF FAMILY MEMBER-ASSOCIATED NF-KAPPA-B ACTIVATOR"/>
    <property type="match status" value="1"/>
</dbReference>